<dbReference type="EMBL" id="DAEQIJ010000002">
    <property type="protein sequence ID" value="HBH2618757.1"/>
    <property type="molecule type" value="Genomic_DNA"/>
</dbReference>
<dbReference type="EMBL" id="FUPS01000001">
    <property type="protein sequence ID" value="SJR82948.1"/>
    <property type="molecule type" value="Genomic_DNA"/>
</dbReference>
<evidence type="ECO:0000313" key="3">
    <source>
        <dbReference type="EMBL" id="CDT19818.1"/>
    </source>
</evidence>
<dbReference type="PATRIC" id="fig|1496.1371.peg.2218"/>
<evidence type="ECO:0000313" key="2">
    <source>
        <dbReference type="EMBL" id="CDS86691.1"/>
    </source>
</evidence>
<gene>
    <name evidence="3" type="ORF">BN1095_340083</name>
    <name evidence="2" type="ORF">BN1096_560275</name>
    <name evidence="1" type="ORF">BN1097_540278</name>
    <name evidence="4" type="ORF">KRM00_000607</name>
    <name evidence="5" type="ORF">KRQ00_000482</name>
    <name evidence="8" type="ORF">SAMEA1402366_00644</name>
    <name evidence="7" type="ORF">SAMEA1402399_02244</name>
    <name evidence="6" type="ORF">SAMEA3375112_00259</name>
</gene>
<dbReference type="Proteomes" id="UP000411588">
    <property type="component" value="Unassembled WGS sequence"/>
</dbReference>
<reference evidence="4" key="4">
    <citation type="submission" date="2021-06" db="EMBL/GenBank/DDBJ databases">
        <authorList>
            <consortium name="NCBI Pathogen Detection Project"/>
        </authorList>
    </citation>
    <scope>NUCLEOTIDE SEQUENCE</scope>
    <source>
        <strain evidence="5">Clostridioides</strain>
        <strain evidence="4">HN1000</strain>
    </source>
</reference>
<dbReference type="Proteomes" id="UP000189137">
    <property type="component" value="Unassembled WGS sequence"/>
</dbReference>
<evidence type="ECO:0000313" key="11">
    <source>
        <dbReference type="Proteomes" id="UP000411588"/>
    </source>
</evidence>
<dbReference type="EMBL" id="LK933005">
    <property type="protein sequence ID" value="CDT19818.1"/>
    <property type="molecule type" value="Genomic_DNA"/>
</dbReference>
<dbReference type="Proteomes" id="UP000879542">
    <property type="component" value="Unassembled WGS sequence"/>
</dbReference>
<evidence type="ECO:0000313" key="9">
    <source>
        <dbReference type="Proteomes" id="UP000189137"/>
    </source>
</evidence>
<dbReference type="EMBL" id="LK932392">
    <property type="protein sequence ID" value="CDS86203.1"/>
    <property type="molecule type" value="Genomic_DNA"/>
</dbReference>
<evidence type="ECO:0000313" key="6">
    <source>
        <dbReference type="EMBL" id="SJR82948.1"/>
    </source>
</evidence>
<dbReference type="GeneID" id="66353757"/>
<reference evidence="6 9" key="2">
    <citation type="submission" date="2017-02" db="EMBL/GenBank/DDBJ databases">
        <authorList>
            <consortium name="Pathogen Informatics"/>
        </authorList>
    </citation>
    <scope>NUCLEOTIDE SEQUENCE [LARGE SCALE GENOMIC DNA]</scope>
    <source>
        <strain evidence="7">Clo34</strain>
        <strain evidence="11">clo34</strain>
        <strain evidence="10">tl291</strain>
        <strain evidence="8">Tl291</strain>
        <strain evidence="6 9">VRECD0157</strain>
    </source>
</reference>
<evidence type="ECO:0000313" key="7">
    <source>
        <dbReference type="EMBL" id="VFD32805.1"/>
    </source>
</evidence>
<dbReference type="EMBL" id="CAADAN010000007">
    <property type="protein sequence ID" value="VFD32805.1"/>
    <property type="molecule type" value="Genomic_DNA"/>
</dbReference>
<evidence type="ECO:0000313" key="10">
    <source>
        <dbReference type="Proteomes" id="UP000372533"/>
    </source>
</evidence>
<reference evidence="2" key="1">
    <citation type="submission" date="2014-07" db="EMBL/GenBank/DDBJ databases">
        <authorList>
            <person name="Monot Marc"/>
        </authorList>
    </citation>
    <scope>NUCLEOTIDE SEQUENCE</scope>
    <source>
        <strain evidence="3">7032989</strain>
        <strain evidence="1">7032994</strain>
    </source>
</reference>
<accession>A0A031WH40</accession>
<dbReference type="SMR" id="A0A031WH40"/>
<evidence type="ECO:0000313" key="4">
    <source>
        <dbReference type="EMBL" id="HBH1541150.1"/>
    </source>
</evidence>
<name>A0A031WH40_CLODI</name>
<evidence type="ECO:0000313" key="5">
    <source>
        <dbReference type="EMBL" id="HBH2618757.1"/>
    </source>
</evidence>
<dbReference type="RefSeq" id="WP_003428186.1">
    <property type="nucleotide sequence ID" value="NZ_AP025558.1"/>
</dbReference>
<dbReference type="EMBL" id="LK932509">
    <property type="protein sequence ID" value="CDS86691.1"/>
    <property type="molecule type" value="Genomic_DNA"/>
</dbReference>
<dbReference type="Proteomes" id="UP000878956">
    <property type="component" value="Unassembled WGS sequence"/>
</dbReference>
<dbReference type="EMBL" id="CAAJVP010000002">
    <property type="protein sequence ID" value="VHX96252.1"/>
    <property type="molecule type" value="Genomic_DNA"/>
</dbReference>
<evidence type="ECO:0000313" key="8">
    <source>
        <dbReference type="EMBL" id="VHX96252.1"/>
    </source>
</evidence>
<dbReference type="EMBL" id="DAEPXK010000005">
    <property type="protein sequence ID" value="HBH1541150.1"/>
    <property type="molecule type" value="Genomic_DNA"/>
</dbReference>
<protein>
    <submittedName>
        <fullName evidence="6">Domain of uncharacterized function (DUF955)</fullName>
    </submittedName>
    <submittedName>
        <fullName evidence="2">Putative phage protein</fullName>
    </submittedName>
    <submittedName>
        <fullName evidence="1">Putative phage-related protein</fullName>
    </submittedName>
    <submittedName>
        <fullName evidence="7">Zn peptidase</fullName>
    </submittedName>
</protein>
<proteinExistence type="predicted"/>
<organism evidence="2">
    <name type="scientific">Clostridioides difficile</name>
    <name type="common">Peptoclostridium difficile</name>
    <dbReference type="NCBI Taxonomy" id="1496"/>
    <lineage>
        <taxon>Bacteria</taxon>
        <taxon>Bacillati</taxon>
        <taxon>Bacillota</taxon>
        <taxon>Clostridia</taxon>
        <taxon>Peptostreptococcales</taxon>
        <taxon>Peptostreptococcaceae</taxon>
        <taxon>Clostridioides</taxon>
    </lineage>
</organism>
<reference evidence="4" key="3">
    <citation type="journal article" date="2018" name="Genome Biol.">
        <title>SKESA: strategic k-mer extension for scrupulous assemblies.</title>
        <authorList>
            <person name="Souvorov A."/>
            <person name="Agarwala R."/>
            <person name="Lipman D.J."/>
        </authorList>
    </citation>
    <scope>NUCLEOTIDE SEQUENCE</scope>
    <source>
        <strain evidence="5">Clostridioides</strain>
        <strain evidence="4">HN1000</strain>
    </source>
</reference>
<dbReference type="AlphaFoldDB" id="A0A031WH40"/>
<evidence type="ECO:0000313" key="1">
    <source>
        <dbReference type="EMBL" id="CDS86203.1"/>
    </source>
</evidence>
<sequence>MNNLDKLFELASQEEIIIHYTTYIAGDLEGLYINKHGIKIISLLSNLKQNSKKLTSILAEELGHHFTSLGYYVSSYNDYYTKIIIDKCENKALKWACEFLITEEDIINIINSGITCVYEMADILNVDITFFQKRLEFLSLKKQSLQLGNNKYLILTNLPYFYIFDPIS</sequence>
<dbReference type="Proteomes" id="UP000372533">
    <property type="component" value="Unassembled WGS sequence"/>
</dbReference>